<evidence type="ECO:0000259" key="12">
    <source>
        <dbReference type="Pfam" id="PF13288"/>
    </source>
</evidence>
<dbReference type="PATRIC" id="fig|43675.28.peg.309"/>
<comment type="catalytic activity">
    <reaction evidence="8">
        <text>2-C-methyl-D-erythritol 4-phosphate + NADP(+) = 1-deoxy-D-xylulose 5-phosphate + NADPH + H(+)</text>
        <dbReference type="Rhea" id="RHEA:13717"/>
        <dbReference type="ChEBI" id="CHEBI:15378"/>
        <dbReference type="ChEBI" id="CHEBI:57783"/>
        <dbReference type="ChEBI" id="CHEBI:57792"/>
        <dbReference type="ChEBI" id="CHEBI:58262"/>
        <dbReference type="ChEBI" id="CHEBI:58349"/>
        <dbReference type="EC" id="1.1.1.267"/>
    </reaction>
    <physiologicalReaction direction="right-to-left" evidence="8">
        <dbReference type="Rhea" id="RHEA:13719"/>
    </physiologicalReaction>
</comment>
<dbReference type="AlphaFoldDB" id="A0A0K2RXF9"/>
<keyword evidence="4 9" id="KW-0521">NADP</keyword>
<accession>A0A0K2RXF9</accession>
<dbReference type="GO" id="GO:0016853">
    <property type="term" value="F:isomerase activity"/>
    <property type="evidence" value="ECO:0007669"/>
    <property type="project" value="UniProtKB-KW"/>
</dbReference>
<dbReference type="GO" id="GO:0030604">
    <property type="term" value="F:1-deoxy-D-xylulose-5-phosphate reductoisomerase activity"/>
    <property type="evidence" value="ECO:0007669"/>
    <property type="project" value="UniProtKB-UniRule"/>
</dbReference>
<dbReference type="EMBL" id="AP014938">
    <property type="protein sequence ID" value="BAS19551.1"/>
    <property type="molecule type" value="Genomic_DNA"/>
</dbReference>
<feature type="binding site" evidence="9">
    <location>
        <position position="252"/>
    </location>
    <ligand>
        <name>NADPH</name>
        <dbReference type="ChEBI" id="CHEBI:57783"/>
    </ligand>
</feature>
<keyword evidence="5 9" id="KW-0560">Oxidoreductase</keyword>
<evidence type="ECO:0000256" key="9">
    <source>
        <dbReference type="HAMAP-Rule" id="MF_00183"/>
    </source>
</evidence>
<dbReference type="PIRSF" id="PIRSF006205">
    <property type="entry name" value="Dxp_reductismrs"/>
    <property type="match status" value="1"/>
</dbReference>
<evidence type="ECO:0000256" key="5">
    <source>
        <dbReference type="ARBA" id="ARBA00023002"/>
    </source>
</evidence>
<feature type="binding site" evidence="9">
    <location>
        <position position="39"/>
    </location>
    <ligand>
        <name>NADPH</name>
        <dbReference type="ChEBI" id="CHEBI:57783"/>
    </ligand>
</feature>
<dbReference type="Gene3D" id="3.40.50.720">
    <property type="entry name" value="NAD(P)-binding Rossmann-like Domain"/>
    <property type="match status" value="1"/>
</dbReference>
<evidence type="ECO:0000259" key="11">
    <source>
        <dbReference type="Pfam" id="PF08436"/>
    </source>
</evidence>
<gene>
    <name evidence="9" type="primary">dxr</name>
    <name evidence="13" type="ORF">RM6536_0304</name>
</gene>
<dbReference type="GO" id="GO:0030145">
    <property type="term" value="F:manganese ion binding"/>
    <property type="evidence" value="ECO:0007669"/>
    <property type="project" value="TreeGrafter"/>
</dbReference>
<organism evidence="13">
    <name type="scientific">Rothia mucilaginosa</name>
    <dbReference type="NCBI Taxonomy" id="43675"/>
    <lineage>
        <taxon>Bacteria</taxon>
        <taxon>Bacillati</taxon>
        <taxon>Actinomycetota</taxon>
        <taxon>Actinomycetes</taxon>
        <taxon>Micrococcales</taxon>
        <taxon>Micrococcaceae</taxon>
        <taxon>Rothia</taxon>
    </lineage>
</organism>
<keyword evidence="7 9" id="KW-0414">Isoprene biosynthesis</keyword>
<dbReference type="InterPro" id="IPR036169">
    <property type="entry name" value="DXPR_C_sf"/>
</dbReference>
<dbReference type="GO" id="GO:0070402">
    <property type="term" value="F:NADPH binding"/>
    <property type="evidence" value="ECO:0007669"/>
    <property type="project" value="InterPro"/>
</dbReference>
<feature type="domain" description="1-deoxy-D-xylulose 5-phosphate reductoisomerase N-terminal" evidence="10">
    <location>
        <begin position="30"/>
        <end position="177"/>
    </location>
</feature>
<evidence type="ECO:0000256" key="7">
    <source>
        <dbReference type="ARBA" id="ARBA00023229"/>
    </source>
</evidence>
<evidence type="ECO:0000256" key="8">
    <source>
        <dbReference type="ARBA" id="ARBA00048543"/>
    </source>
</evidence>
<dbReference type="PANTHER" id="PTHR30525:SF0">
    <property type="entry name" value="1-DEOXY-D-XYLULOSE 5-PHOSPHATE REDUCTOISOMERASE, CHLOROPLASTIC"/>
    <property type="match status" value="1"/>
</dbReference>
<feature type="binding site" evidence="9">
    <location>
        <position position="199"/>
    </location>
    <ligand>
        <name>1-deoxy-D-xylulose 5-phosphate</name>
        <dbReference type="ChEBI" id="CHEBI:57792"/>
    </ligand>
</feature>
<feature type="binding site" evidence="9">
    <location>
        <position position="199"/>
    </location>
    <ligand>
        <name>Mn(2+)</name>
        <dbReference type="ChEBI" id="CHEBI:29035"/>
    </ligand>
</feature>
<feature type="domain" description="1-deoxy-D-xylulose 5-phosphate reductoisomerase C-terminal" evidence="11">
    <location>
        <begin position="193"/>
        <end position="276"/>
    </location>
</feature>
<feature type="binding site" evidence="9">
    <location>
        <position position="223"/>
    </location>
    <ligand>
        <name>1-deoxy-D-xylulose 5-phosphate</name>
        <dbReference type="ChEBI" id="CHEBI:57792"/>
    </ligand>
</feature>
<dbReference type="SUPFAM" id="SSF69055">
    <property type="entry name" value="1-deoxy-D-xylulose-5-phosphate reductoisomerase, C-terminal domain"/>
    <property type="match status" value="1"/>
</dbReference>
<dbReference type="GO" id="GO:0051484">
    <property type="term" value="P:isopentenyl diphosphate biosynthetic process, methylerythritol 4-phosphate pathway involved in terpenoid biosynthetic process"/>
    <property type="evidence" value="ECO:0007669"/>
    <property type="project" value="TreeGrafter"/>
</dbReference>
<feature type="binding site" evidence="9">
    <location>
        <position position="169"/>
    </location>
    <ligand>
        <name>NADPH</name>
        <dbReference type="ChEBI" id="CHEBI:57783"/>
    </ligand>
</feature>
<feature type="binding site" evidence="9">
    <location>
        <position position="246"/>
    </location>
    <ligand>
        <name>1-deoxy-D-xylulose 5-phosphate</name>
        <dbReference type="ChEBI" id="CHEBI:57792"/>
    </ligand>
</feature>
<feature type="binding site" evidence="9">
    <location>
        <position position="265"/>
    </location>
    <ligand>
        <name>1-deoxy-D-xylulose 5-phosphate</name>
        <dbReference type="ChEBI" id="CHEBI:57792"/>
    </ligand>
</feature>
<keyword evidence="3 9" id="KW-0479">Metal-binding</keyword>
<proteinExistence type="inferred from homology"/>
<dbReference type="InterPro" id="IPR013644">
    <property type="entry name" value="DXP_reductoisomerase_C"/>
</dbReference>
<comment type="pathway">
    <text evidence="1 9">Isoprenoid biosynthesis; isopentenyl diphosphate biosynthesis via DXP pathway; isopentenyl diphosphate from 1-deoxy-D-xylulose 5-phosphate: step 1/6.</text>
</comment>
<dbReference type="PANTHER" id="PTHR30525">
    <property type="entry name" value="1-DEOXY-D-XYLULOSE 5-PHOSPHATE REDUCTOISOMERASE"/>
    <property type="match status" value="1"/>
</dbReference>
<evidence type="ECO:0000256" key="1">
    <source>
        <dbReference type="ARBA" id="ARBA00005094"/>
    </source>
</evidence>
<evidence type="ECO:0000256" key="2">
    <source>
        <dbReference type="ARBA" id="ARBA00006825"/>
    </source>
</evidence>
<dbReference type="Proteomes" id="UP000066203">
    <property type="component" value="Chromosome"/>
</dbReference>
<feature type="domain" description="DXP reductoisomerase C-terminal" evidence="12">
    <location>
        <begin position="309"/>
        <end position="429"/>
    </location>
</feature>
<feature type="binding site" evidence="9">
    <location>
        <position position="268"/>
    </location>
    <ligand>
        <name>Mn(2+)</name>
        <dbReference type="ChEBI" id="CHEBI:29035"/>
    </ligand>
</feature>
<dbReference type="SUPFAM" id="SSF51735">
    <property type="entry name" value="NAD(P)-binding Rossmann-fold domains"/>
    <property type="match status" value="1"/>
</dbReference>
<sequence>MKFGSSARVGGSRDRLTDALTELTRAPQRVTLLGSTGSIGTQAMEVIDHLAALKGTSASADDAPLKVVALSAGSRSLELLARQAVHVRAELIATSGTAEDAQRLRELIEAAASEAGITGYTPQIAHGAEASVQAAAHPADTVLNGITGSIGLEPTLTALNSGYRVALANKESLIAGGPLVRAAVDASPLNTPMVPVDSEHSALAQALASGTDAEIDRLILTASGGPFRGYKREQLHDVTPAQALAHPTWDMGLVVTTNSATMVNKALEVLEAHHLFGVDLDRIDVAVHPQSIVHSMVQFVDGSTIAQASPPSMVLPIALGLTWPHRIPGAVPACDWSKAASWTFEPLDEEAFPAVRMIKDAGKIGGTHPAVFNAANEEAVAAFHAGAIRFTDIVDSVARVLEEHTGSAEAVSDADLTLEAVLNAERWARVRANELLGMTGN</sequence>
<dbReference type="InterPro" id="IPR026877">
    <property type="entry name" value="DXPR_C"/>
</dbReference>
<feature type="binding site" evidence="9">
    <location>
        <position position="171"/>
    </location>
    <ligand>
        <name>NADPH</name>
        <dbReference type="ChEBI" id="CHEBI:57783"/>
    </ligand>
</feature>
<feature type="binding site" evidence="9">
    <location>
        <position position="36"/>
    </location>
    <ligand>
        <name>NADPH</name>
        <dbReference type="ChEBI" id="CHEBI:57783"/>
    </ligand>
</feature>
<evidence type="ECO:0000313" key="14">
    <source>
        <dbReference type="Proteomes" id="UP000066203"/>
    </source>
</evidence>
<dbReference type="InterPro" id="IPR003821">
    <property type="entry name" value="DXP_reductoisomerase"/>
</dbReference>
<dbReference type="Pfam" id="PF13288">
    <property type="entry name" value="DXPR_C"/>
    <property type="match status" value="1"/>
</dbReference>
<comment type="caution">
    <text evidence="9">Lacks conserved residue(s) required for the propagation of feature annotation.</text>
</comment>
<comment type="function">
    <text evidence="9">Catalyzes the NADPH-dependent rearrangement and reduction of 1-deoxy-D-xylulose-5-phosphate (DXP) to 2-C-methyl-D-erythritol 4-phosphate (MEP).</text>
</comment>
<comment type="similarity">
    <text evidence="2 9">Belongs to the DXR family.</text>
</comment>
<feature type="binding site" evidence="9">
    <location>
        <position position="197"/>
    </location>
    <ligand>
        <name>Mn(2+)</name>
        <dbReference type="ChEBI" id="CHEBI:29035"/>
    </ligand>
</feature>
<name>A0A0K2RXF9_9MICC</name>
<feature type="binding site" evidence="9">
    <location>
        <position position="37"/>
    </location>
    <ligand>
        <name>NADPH</name>
        <dbReference type="ChEBI" id="CHEBI:57783"/>
    </ligand>
</feature>
<evidence type="ECO:0000313" key="13">
    <source>
        <dbReference type="EMBL" id="BAS19551.1"/>
    </source>
</evidence>
<dbReference type="SUPFAM" id="SSF55347">
    <property type="entry name" value="Glyceraldehyde-3-phosphate dehydrogenase-like, C-terminal domain"/>
    <property type="match status" value="1"/>
</dbReference>
<dbReference type="Pfam" id="PF08436">
    <property type="entry name" value="DXP_redisom_C"/>
    <property type="match status" value="1"/>
</dbReference>
<dbReference type="RefSeq" id="WP_060823757.1">
    <property type="nucleotide sequence ID" value="NZ_AP014938.1"/>
</dbReference>
<evidence type="ECO:0000256" key="4">
    <source>
        <dbReference type="ARBA" id="ARBA00022857"/>
    </source>
</evidence>
<protein>
    <recommendedName>
        <fullName evidence="9">1-deoxy-D-xylulose 5-phosphate reductoisomerase</fullName>
        <shortName evidence="9">DXP reductoisomerase</shortName>
        <ecNumber evidence="9">1.1.1.267</ecNumber>
    </recommendedName>
    <alternativeName>
        <fullName evidence="9">1-deoxyxylulose-5-phosphate reductoisomerase</fullName>
    </alternativeName>
    <alternativeName>
        <fullName evidence="9">2-C-methyl-D-erythritol 4-phosphate synthase</fullName>
    </alternativeName>
</protein>
<feature type="binding site" evidence="9">
    <location>
        <position position="170"/>
    </location>
    <ligand>
        <name>1-deoxy-D-xylulose 5-phosphate</name>
        <dbReference type="ChEBI" id="CHEBI:57792"/>
    </ligand>
</feature>
<dbReference type="EC" id="1.1.1.267" evidence="9"/>
<keyword evidence="6 9" id="KW-0464">Manganese</keyword>
<feature type="binding site" evidence="9">
    <location>
        <position position="73"/>
    </location>
    <ligand>
        <name>NADPH</name>
        <dbReference type="ChEBI" id="CHEBI:57783"/>
    </ligand>
</feature>
<dbReference type="Gene3D" id="1.10.1740.10">
    <property type="match status" value="1"/>
</dbReference>
<feature type="binding site" evidence="9">
    <location>
        <position position="198"/>
    </location>
    <ligand>
        <name>1-deoxy-D-xylulose 5-phosphate</name>
        <dbReference type="ChEBI" id="CHEBI:57792"/>
    </ligand>
</feature>
<dbReference type="Pfam" id="PF02670">
    <property type="entry name" value="DXP_reductoisom"/>
    <property type="match status" value="1"/>
</dbReference>
<keyword evidence="13" id="KW-0413">Isomerase</keyword>
<feature type="binding site" evidence="9">
    <location>
        <position position="264"/>
    </location>
    <ligand>
        <name>1-deoxy-D-xylulose 5-phosphate</name>
        <dbReference type="ChEBI" id="CHEBI:57792"/>
    </ligand>
</feature>
<evidence type="ECO:0000259" key="10">
    <source>
        <dbReference type="Pfam" id="PF02670"/>
    </source>
</evidence>
<dbReference type="NCBIfam" id="TIGR00243">
    <property type="entry name" value="Dxr"/>
    <property type="match status" value="1"/>
</dbReference>
<evidence type="ECO:0000256" key="6">
    <source>
        <dbReference type="ARBA" id="ARBA00023211"/>
    </source>
</evidence>
<comment type="cofactor">
    <cofactor evidence="9">
        <name>Mg(2+)</name>
        <dbReference type="ChEBI" id="CHEBI:18420"/>
    </cofactor>
    <cofactor evidence="9">
        <name>Mn(2+)</name>
        <dbReference type="ChEBI" id="CHEBI:29035"/>
    </cofactor>
</comment>
<dbReference type="InterPro" id="IPR013512">
    <property type="entry name" value="DXP_reductoisomerase_N"/>
</dbReference>
<evidence type="ECO:0000256" key="3">
    <source>
        <dbReference type="ARBA" id="ARBA00022723"/>
    </source>
</evidence>
<feature type="binding site" evidence="9">
    <location>
        <position position="259"/>
    </location>
    <ligand>
        <name>1-deoxy-D-xylulose 5-phosphate</name>
        <dbReference type="ChEBI" id="CHEBI:57792"/>
    </ligand>
</feature>
<reference evidence="14" key="1">
    <citation type="submission" date="2015-08" db="EMBL/GenBank/DDBJ databases">
        <title>Complete genome sequence of Rothia mucilaginosa strain NUM-Rm6536.</title>
        <authorList>
            <person name="Nambu T."/>
        </authorList>
    </citation>
    <scope>NUCLEOTIDE SEQUENCE [LARGE SCALE GENOMIC DNA]</scope>
    <source>
        <strain evidence="14">NUM-Rm6536</strain>
    </source>
</reference>
<dbReference type="InterPro" id="IPR036291">
    <property type="entry name" value="NAD(P)-bd_dom_sf"/>
</dbReference>
<feature type="binding site" evidence="9">
    <location>
        <position position="268"/>
    </location>
    <ligand>
        <name>1-deoxy-D-xylulose 5-phosphate</name>
        <dbReference type="ChEBI" id="CHEBI:57792"/>
    </ligand>
</feature>
<keyword evidence="9" id="KW-0460">Magnesium</keyword>
<dbReference type="HAMAP" id="MF_00183">
    <property type="entry name" value="DXP_reductoisom"/>
    <property type="match status" value="1"/>
</dbReference>
<feature type="binding site" evidence="9">
    <location>
        <position position="38"/>
    </location>
    <ligand>
        <name>NADPH</name>
        <dbReference type="ChEBI" id="CHEBI:57783"/>
    </ligand>
</feature>
<dbReference type="UniPathway" id="UPA00056">
    <property type="reaction ID" value="UER00092"/>
</dbReference>